<dbReference type="PRINTS" id="PR00344">
    <property type="entry name" value="BCTRLSENSOR"/>
</dbReference>
<dbReference type="Proteomes" id="UP000521676">
    <property type="component" value="Unassembled WGS sequence"/>
</dbReference>
<dbReference type="InterPro" id="IPR011006">
    <property type="entry name" value="CheY-like_superfamily"/>
</dbReference>
<dbReference type="InterPro" id="IPR036890">
    <property type="entry name" value="HATPase_C_sf"/>
</dbReference>
<evidence type="ECO:0000256" key="3">
    <source>
        <dbReference type="ARBA" id="ARBA00022679"/>
    </source>
</evidence>
<organism evidence="9 11">
    <name type="scientific">Candidatus Chlorohelix allophototropha</name>
    <dbReference type="NCBI Taxonomy" id="3003348"/>
    <lineage>
        <taxon>Bacteria</taxon>
        <taxon>Bacillati</taxon>
        <taxon>Chloroflexota</taxon>
        <taxon>Chloroflexia</taxon>
        <taxon>Candidatus Chloroheliales</taxon>
        <taxon>Candidatus Chloroheliaceae</taxon>
        <taxon>Candidatus Chlorohelix</taxon>
    </lineage>
</organism>
<keyword evidence="6" id="KW-0597">Phosphoprotein</keyword>
<reference evidence="9 11" key="1">
    <citation type="submission" date="2020-06" db="EMBL/GenBank/DDBJ databases">
        <title>Anoxygenic phototrophic Chloroflexota member uses a Type I reaction center.</title>
        <authorList>
            <person name="Tsuji J.M."/>
            <person name="Shaw N.A."/>
            <person name="Nagashima S."/>
            <person name="Venkiteswaran J."/>
            <person name="Schiff S.L."/>
            <person name="Hanada S."/>
            <person name="Tank M."/>
            <person name="Neufeld J.D."/>
        </authorList>
    </citation>
    <scope>NUCLEOTIDE SEQUENCE [LARGE SCALE GENOMIC DNA]</scope>
    <source>
        <strain evidence="9">L227-S17</strain>
    </source>
</reference>
<gene>
    <name evidence="9" type="ORF">HXX08_09885</name>
    <name evidence="10" type="ORF">OZ401_001321</name>
</gene>
<dbReference type="Proteomes" id="UP001431572">
    <property type="component" value="Chromosome 1"/>
</dbReference>
<evidence type="ECO:0000313" key="10">
    <source>
        <dbReference type="EMBL" id="WJW65554.1"/>
    </source>
</evidence>
<evidence type="ECO:0000259" key="7">
    <source>
        <dbReference type="PROSITE" id="PS50109"/>
    </source>
</evidence>
<dbReference type="EMBL" id="JACATZ010000001">
    <property type="protein sequence ID" value="NWJ46177.1"/>
    <property type="molecule type" value="Genomic_DNA"/>
</dbReference>
<dbReference type="EC" id="2.7.13.3" evidence="2"/>
<evidence type="ECO:0000256" key="1">
    <source>
        <dbReference type="ARBA" id="ARBA00000085"/>
    </source>
</evidence>
<dbReference type="PANTHER" id="PTHR43047:SF72">
    <property type="entry name" value="OSMOSENSING HISTIDINE PROTEIN KINASE SLN1"/>
    <property type="match status" value="1"/>
</dbReference>
<dbReference type="CDD" id="cd17546">
    <property type="entry name" value="REC_hyHK_CKI1_RcsC-like"/>
    <property type="match status" value="1"/>
</dbReference>
<evidence type="ECO:0000256" key="4">
    <source>
        <dbReference type="ARBA" id="ARBA00022777"/>
    </source>
</evidence>
<feature type="modified residue" description="4-aspartylphosphate" evidence="6">
    <location>
        <position position="128"/>
    </location>
</feature>
<dbReference type="Gene3D" id="3.40.50.2300">
    <property type="match status" value="1"/>
</dbReference>
<dbReference type="EMBL" id="CP128399">
    <property type="protein sequence ID" value="WJW65554.1"/>
    <property type="molecule type" value="Genomic_DNA"/>
</dbReference>
<keyword evidence="5" id="KW-0902">Two-component regulatory system</keyword>
<dbReference type="InterPro" id="IPR001789">
    <property type="entry name" value="Sig_transdc_resp-reg_receiver"/>
</dbReference>
<comment type="catalytic activity">
    <reaction evidence="1">
        <text>ATP + protein L-histidine = ADP + protein N-phospho-L-histidine.</text>
        <dbReference type="EC" id="2.7.13.3"/>
    </reaction>
</comment>
<reference evidence="10" key="2">
    <citation type="journal article" date="2024" name="Nature">
        <title>Anoxygenic phototroph of the Chloroflexota uses a type I reaction centre.</title>
        <authorList>
            <person name="Tsuji J.M."/>
            <person name="Shaw N.A."/>
            <person name="Nagashima S."/>
            <person name="Venkiteswaran J.J."/>
            <person name="Schiff S.L."/>
            <person name="Watanabe T."/>
            <person name="Fukui M."/>
            <person name="Hanada S."/>
            <person name="Tank M."/>
            <person name="Neufeld J.D."/>
        </authorList>
    </citation>
    <scope>NUCLEOTIDE SEQUENCE</scope>
    <source>
        <strain evidence="10">L227-S17</strain>
    </source>
</reference>
<evidence type="ECO:0000259" key="8">
    <source>
        <dbReference type="PROSITE" id="PS50110"/>
    </source>
</evidence>
<sequence>MLVKIFDPYFSTKEKSYGLGLAICYSIIQKHGGTITVDTELYKGTTFNVVIPASRFIEKAKEKEKTTLPLAKWSALVMDNEILVQKTLRFALERLGYTVTLACDGREAIKLYREALEKETPFLLVIIDLTIPGGMGGKETIARLREIDPAVTAIVSSGYSNDLVIATYRDYGFTGIIKKPFTLDELQQVIGGVQEKG</sequence>
<dbReference type="RefSeq" id="WP_341467438.1">
    <property type="nucleotide sequence ID" value="NZ_CP128399.1"/>
</dbReference>
<evidence type="ECO:0000313" key="11">
    <source>
        <dbReference type="Proteomes" id="UP000521676"/>
    </source>
</evidence>
<feature type="domain" description="Histidine kinase" evidence="7">
    <location>
        <begin position="1"/>
        <end position="55"/>
    </location>
</feature>
<dbReference type="SUPFAM" id="SSF55874">
    <property type="entry name" value="ATPase domain of HSP90 chaperone/DNA topoisomerase II/histidine kinase"/>
    <property type="match status" value="1"/>
</dbReference>
<feature type="domain" description="Response regulatory" evidence="8">
    <location>
        <begin position="74"/>
        <end position="194"/>
    </location>
</feature>
<proteinExistence type="predicted"/>
<dbReference type="InterPro" id="IPR003594">
    <property type="entry name" value="HATPase_dom"/>
</dbReference>
<dbReference type="InterPro" id="IPR004358">
    <property type="entry name" value="Sig_transdc_His_kin-like_C"/>
</dbReference>
<name>A0A8T7LYZ0_9CHLR</name>
<dbReference type="GO" id="GO:0005886">
    <property type="term" value="C:plasma membrane"/>
    <property type="evidence" value="ECO:0007669"/>
    <property type="project" value="TreeGrafter"/>
</dbReference>
<evidence type="ECO:0000313" key="9">
    <source>
        <dbReference type="EMBL" id="NWJ46177.1"/>
    </source>
</evidence>
<keyword evidence="12" id="KW-1185">Reference proteome</keyword>
<dbReference type="AlphaFoldDB" id="A0A8T7LYZ0"/>
<keyword evidence="4" id="KW-0418">Kinase</keyword>
<dbReference type="SMART" id="SM00448">
    <property type="entry name" value="REC"/>
    <property type="match status" value="1"/>
</dbReference>
<dbReference type="InterPro" id="IPR005467">
    <property type="entry name" value="His_kinase_dom"/>
</dbReference>
<dbReference type="Gene3D" id="3.30.565.10">
    <property type="entry name" value="Histidine kinase-like ATPase, C-terminal domain"/>
    <property type="match status" value="1"/>
</dbReference>
<dbReference type="Pfam" id="PF00072">
    <property type="entry name" value="Response_reg"/>
    <property type="match status" value="1"/>
</dbReference>
<dbReference type="SUPFAM" id="SSF52172">
    <property type="entry name" value="CheY-like"/>
    <property type="match status" value="1"/>
</dbReference>
<evidence type="ECO:0000256" key="5">
    <source>
        <dbReference type="ARBA" id="ARBA00023012"/>
    </source>
</evidence>
<keyword evidence="3" id="KW-0808">Transferase</keyword>
<evidence type="ECO:0000313" key="12">
    <source>
        <dbReference type="Proteomes" id="UP001431572"/>
    </source>
</evidence>
<dbReference type="GO" id="GO:0009927">
    <property type="term" value="F:histidine phosphotransfer kinase activity"/>
    <property type="evidence" value="ECO:0007669"/>
    <property type="project" value="TreeGrafter"/>
</dbReference>
<dbReference type="GO" id="GO:0000155">
    <property type="term" value="F:phosphorelay sensor kinase activity"/>
    <property type="evidence" value="ECO:0007669"/>
    <property type="project" value="TreeGrafter"/>
</dbReference>
<dbReference type="PROSITE" id="PS50109">
    <property type="entry name" value="HIS_KIN"/>
    <property type="match status" value="1"/>
</dbReference>
<dbReference type="PANTHER" id="PTHR43047">
    <property type="entry name" value="TWO-COMPONENT HISTIDINE PROTEIN KINASE"/>
    <property type="match status" value="1"/>
</dbReference>
<evidence type="ECO:0000256" key="2">
    <source>
        <dbReference type="ARBA" id="ARBA00012438"/>
    </source>
</evidence>
<accession>A0A8T7LYZ0</accession>
<evidence type="ECO:0000256" key="6">
    <source>
        <dbReference type="PROSITE-ProRule" id="PRU00169"/>
    </source>
</evidence>
<dbReference type="Pfam" id="PF02518">
    <property type="entry name" value="HATPase_c"/>
    <property type="match status" value="1"/>
</dbReference>
<dbReference type="PROSITE" id="PS50110">
    <property type="entry name" value="RESPONSE_REGULATORY"/>
    <property type="match status" value="1"/>
</dbReference>
<protein>
    <recommendedName>
        <fullName evidence="2">histidine kinase</fullName>
        <ecNumber evidence="2">2.7.13.3</ecNumber>
    </recommendedName>
</protein>